<dbReference type="GO" id="GO:0042918">
    <property type="term" value="P:alkanesulfonate transmembrane transport"/>
    <property type="evidence" value="ECO:0007669"/>
    <property type="project" value="TreeGrafter"/>
</dbReference>
<protein>
    <submittedName>
        <fullName evidence="6">Taurine ABC transporter substrate-binding protein</fullName>
    </submittedName>
</protein>
<organism evidence="6">
    <name type="scientific">Boseongicola sp. SB0664_bin_43</name>
    <dbReference type="NCBI Taxonomy" id="2604844"/>
    <lineage>
        <taxon>Bacteria</taxon>
        <taxon>Pseudomonadati</taxon>
        <taxon>Pseudomonadota</taxon>
        <taxon>Alphaproteobacteria</taxon>
        <taxon>Rhodobacterales</taxon>
        <taxon>Paracoccaceae</taxon>
        <taxon>Boseongicola</taxon>
    </lineage>
</organism>
<dbReference type="AlphaFoldDB" id="A0A6B0Y2I0"/>
<dbReference type="GO" id="GO:0042597">
    <property type="term" value="C:periplasmic space"/>
    <property type="evidence" value="ECO:0007669"/>
    <property type="project" value="UniProtKB-SubCell"/>
</dbReference>
<keyword evidence="3 4" id="KW-0732">Signal</keyword>
<dbReference type="SUPFAM" id="SSF53850">
    <property type="entry name" value="Periplasmic binding protein-like II"/>
    <property type="match status" value="1"/>
</dbReference>
<dbReference type="Pfam" id="PF09084">
    <property type="entry name" value="NMT1"/>
    <property type="match status" value="1"/>
</dbReference>
<comment type="similarity">
    <text evidence="2">Belongs to the bacterial solute-binding protein SsuA/TauA family.</text>
</comment>
<feature type="non-terminal residue" evidence="6">
    <location>
        <position position="314"/>
    </location>
</feature>
<accession>A0A6B0Y2I0</accession>
<name>A0A6B0Y2I0_9RHOB</name>
<dbReference type="Gene3D" id="3.40.190.10">
    <property type="entry name" value="Periplasmic binding protein-like II"/>
    <property type="match status" value="2"/>
</dbReference>
<evidence type="ECO:0000313" key="6">
    <source>
        <dbReference type="EMBL" id="MXY34918.1"/>
    </source>
</evidence>
<evidence type="ECO:0000256" key="4">
    <source>
        <dbReference type="SAM" id="SignalP"/>
    </source>
</evidence>
<evidence type="ECO:0000259" key="5">
    <source>
        <dbReference type="Pfam" id="PF09084"/>
    </source>
</evidence>
<feature type="domain" description="SsuA/THI5-like" evidence="5">
    <location>
        <begin position="37"/>
        <end position="242"/>
    </location>
</feature>
<evidence type="ECO:0000256" key="2">
    <source>
        <dbReference type="ARBA" id="ARBA00010742"/>
    </source>
</evidence>
<evidence type="ECO:0000256" key="3">
    <source>
        <dbReference type="ARBA" id="ARBA00022729"/>
    </source>
</evidence>
<comment type="caution">
    <text evidence="6">The sequence shown here is derived from an EMBL/GenBank/DDBJ whole genome shotgun (WGS) entry which is preliminary data.</text>
</comment>
<reference evidence="6" key="1">
    <citation type="submission" date="2019-09" db="EMBL/GenBank/DDBJ databases">
        <title>Characterisation of the sponge microbiome using genome-centric metagenomics.</title>
        <authorList>
            <person name="Engelberts J.P."/>
            <person name="Robbins S.J."/>
            <person name="De Goeij J.M."/>
            <person name="Aranda M."/>
            <person name="Bell S.C."/>
            <person name="Webster N.S."/>
        </authorList>
    </citation>
    <scope>NUCLEOTIDE SEQUENCE</scope>
    <source>
        <strain evidence="6">SB0664_bin_43</strain>
    </source>
</reference>
<gene>
    <name evidence="6" type="ORF">F4Y60_12710</name>
</gene>
<feature type="signal peptide" evidence="4">
    <location>
        <begin position="1"/>
        <end position="24"/>
    </location>
</feature>
<evidence type="ECO:0000256" key="1">
    <source>
        <dbReference type="ARBA" id="ARBA00004418"/>
    </source>
</evidence>
<proteinExistence type="inferred from homology"/>
<dbReference type="PANTHER" id="PTHR30024:SF47">
    <property type="entry name" value="TAURINE-BINDING PERIPLASMIC PROTEIN"/>
    <property type="match status" value="1"/>
</dbReference>
<dbReference type="InterPro" id="IPR015168">
    <property type="entry name" value="SsuA/THI5"/>
</dbReference>
<dbReference type="EMBL" id="VXRY01000522">
    <property type="protein sequence ID" value="MXY34918.1"/>
    <property type="molecule type" value="Genomic_DNA"/>
</dbReference>
<comment type="subcellular location">
    <subcellularLocation>
        <location evidence="1">Periplasm</location>
    </subcellularLocation>
</comment>
<dbReference type="PANTHER" id="PTHR30024">
    <property type="entry name" value="ALIPHATIC SULFONATES-BINDING PROTEIN-RELATED"/>
    <property type="match status" value="1"/>
</dbReference>
<feature type="chain" id="PRO_5025393271" evidence="4">
    <location>
        <begin position="25"/>
        <end position="314"/>
    </location>
</feature>
<sequence>MKSVIKSAMLAAAGSMGLAAPSFAEEVNVAFFLQWPTPNLVAKTSGAYADAMGVDVNWVDFTTGTAMTEAMLAGDIDISYSQGLAPFVTAIQQGAPLKMVGIAVVYEANDCFVRNELGIDGSNASELEGKTVAVPLNTMADYAFRKYMDHYDVDISTMTVVDQAPPDGAKSLADGAVDMACVFGGVDTASAAEVGTAIMTSEQKKDAGIGSFDVVTVTEKFATESPELVQAFMDATAEANEAWTGSDEQIQIVADASGMNFEATKTTLAGFVIPSVGDQINNFFNEGGDAAAAAASLGLVFQGDSDGSQIAKTI</sequence>